<evidence type="ECO:0000313" key="2">
    <source>
        <dbReference type="Proteomes" id="UP000276215"/>
    </source>
</evidence>
<dbReference type="AlphaFoldDB" id="A0A3N4J1T6"/>
<dbReference type="Proteomes" id="UP000276215">
    <property type="component" value="Unassembled WGS sequence"/>
</dbReference>
<dbReference type="EMBL" id="ML120476">
    <property type="protein sequence ID" value="RPA92303.1"/>
    <property type="molecule type" value="Genomic_DNA"/>
</dbReference>
<reference evidence="1 2" key="1">
    <citation type="journal article" date="2018" name="Nat. Ecol. Evol.">
        <title>Pezizomycetes genomes reveal the molecular basis of ectomycorrhizal truffle lifestyle.</title>
        <authorList>
            <person name="Murat C."/>
            <person name="Payen T."/>
            <person name="Noel B."/>
            <person name="Kuo A."/>
            <person name="Morin E."/>
            <person name="Chen J."/>
            <person name="Kohler A."/>
            <person name="Krizsan K."/>
            <person name="Balestrini R."/>
            <person name="Da Silva C."/>
            <person name="Montanini B."/>
            <person name="Hainaut M."/>
            <person name="Levati E."/>
            <person name="Barry K.W."/>
            <person name="Belfiori B."/>
            <person name="Cichocki N."/>
            <person name="Clum A."/>
            <person name="Dockter R.B."/>
            <person name="Fauchery L."/>
            <person name="Guy J."/>
            <person name="Iotti M."/>
            <person name="Le Tacon F."/>
            <person name="Lindquist E.A."/>
            <person name="Lipzen A."/>
            <person name="Malagnac F."/>
            <person name="Mello A."/>
            <person name="Molinier V."/>
            <person name="Miyauchi S."/>
            <person name="Poulain J."/>
            <person name="Riccioni C."/>
            <person name="Rubini A."/>
            <person name="Sitrit Y."/>
            <person name="Splivallo R."/>
            <person name="Traeger S."/>
            <person name="Wang M."/>
            <person name="Zifcakova L."/>
            <person name="Wipf D."/>
            <person name="Zambonelli A."/>
            <person name="Paolocci F."/>
            <person name="Nowrousian M."/>
            <person name="Ottonello S."/>
            <person name="Baldrian P."/>
            <person name="Spatafora J.W."/>
            <person name="Henrissat B."/>
            <person name="Nagy L.G."/>
            <person name="Aury J.M."/>
            <person name="Wincker P."/>
            <person name="Grigoriev I.V."/>
            <person name="Bonfante P."/>
            <person name="Martin F.M."/>
        </authorList>
    </citation>
    <scope>NUCLEOTIDE SEQUENCE [LARGE SCALE GENOMIC DNA]</scope>
    <source>
        <strain evidence="1 2">120613-1</strain>
    </source>
</reference>
<gene>
    <name evidence="1" type="ORF">L873DRAFT_199900</name>
</gene>
<proteinExistence type="predicted"/>
<accession>A0A3N4J1T6</accession>
<evidence type="ECO:0000313" key="1">
    <source>
        <dbReference type="EMBL" id="RPA92303.1"/>
    </source>
</evidence>
<organism evidence="1 2">
    <name type="scientific">Choiromyces venosus 120613-1</name>
    <dbReference type="NCBI Taxonomy" id="1336337"/>
    <lineage>
        <taxon>Eukaryota</taxon>
        <taxon>Fungi</taxon>
        <taxon>Dikarya</taxon>
        <taxon>Ascomycota</taxon>
        <taxon>Pezizomycotina</taxon>
        <taxon>Pezizomycetes</taxon>
        <taxon>Pezizales</taxon>
        <taxon>Tuberaceae</taxon>
        <taxon>Choiromyces</taxon>
    </lineage>
</organism>
<sequence length="98" mass="10606">MIQILNKGAVMPCGSHTGNYLLARELGCGVHAILIGSESGIDHVRAQRGGALNEAWLGLAGSSSWKSKFRHYSKSSLTLIKRCRNPNSLLTMQVDRGI</sequence>
<name>A0A3N4J1T6_9PEZI</name>
<protein>
    <submittedName>
        <fullName evidence="1">Uncharacterized protein</fullName>
    </submittedName>
</protein>
<keyword evidence="2" id="KW-1185">Reference proteome</keyword>